<dbReference type="NCBIfam" id="TIGR02022">
    <property type="entry name" value="hutF"/>
    <property type="match status" value="1"/>
</dbReference>
<evidence type="ECO:0000256" key="4">
    <source>
        <dbReference type="ARBA" id="ARBA00022833"/>
    </source>
</evidence>
<dbReference type="InterPro" id="IPR032466">
    <property type="entry name" value="Metal_Hydrolase"/>
</dbReference>
<dbReference type="Proteomes" id="UP001239782">
    <property type="component" value="Chromosome"/>
</dbReference>
<sequence>MKIYAKKILLTTGWTSDVTLDIENGVIADISNEKVAGAMVVEQPIVPGMVNLHSHSFQKAFVGLTEFKASQQDSFWSWRDAMYRLLQKVTPDDLKVISEYLYGEMLRHGYTSCAEFHYLHNQANGVPYDDPAACSHAIIQGAKASGILLRHCPVFYHYSGFGEKPHESGQKPFFNTVESFQRLLEVLQKDYQNDSQVEFGVAPHSLRAVSKQQLHELLDWWKSGPFHIHIAEQEKEVNECVSYYGKRPVEFLLQQGDIGEQWCFVHATHLTASETRDLAKSGVVAGLCPETEANLGDGIFPAIDYLSHSGRWGIGSDSHICISPWRELRTLEYSQRFLHRQRNLLAQSALPHVGRYLWETAANNGSQVVHQQTGKLAIGQRADFITLNTELPELTGRDDDFLLDSAIFACNDNPVRDVMVAGQWRVQQGELLNQQDSAQKYRQVLKRLLEQ</sequence>
<dbReference type="InterPro" id="IPR011059">
    <property type="entry name" value="Metal-dep_hydrolase_composite"/>
</dbReference>
<dbReference type="EC" id="3.5.3.13" evidence="6"/>
<dbReference type="AlphaFoldDB" id="A0AA51RV67"/>
<keyword evidence="3 6" id="KW-0378">Hydrolase</keyword>
<comment type="cofactor">
    <cofactor evidence="1">
        <name>Zn(2+)</name>
        <dbReference type="ChEBI" id="CHEBI:29105"/>
    </cofactor>
</comment>
<dbReference type="InterPro" id="IPR051607">
    <property type="entry name" value="Metallo-dep_hydrolases"/>
</dbReference>
<organism evidence="6 7">
    <name type="scientific">Pleionea litopenaei</name>
    <dbReference type="NCBI Taxonomy" id="3070815"/>
    <lineage>
        <taxon>Bacteria</taxon>
        <taxon>Pseudomonadati</taxon>
        <taxon>Pseudomonadota</taxon>
        <taxon>Gammaproteobacteria</taxon>
        <taxon>Oceanospirillales</taxon>
        <taxon>Pleioneaceae</taxon>
        <taxon>Pleionea</taxon>
    </lineage>
</organism>
<dbReference type="SUPFAM" id="SSF51556">
    <property type="entry name" value="Metallo-dependent hydrolases"/>
    <property type="match status" value="1"/>
</dbReference>
<feature type="domain" description="Amidohydrolase-related" evidence="5">
    <location>
        <begin position="45"/>
        <end position="424"/>
    </location>
</feature>
<evidence type="ECO:0000256" key="2">
    <source>
        <dbReference type="ARBA" id="ARBA00022723"/>
    </source>
</evidence>
<dbReference type="GO" id="GO:0005829">
    <property type="term" value="C:cytosol"/>
    <property type="evidence" value="ECO:0007669"/>
    <property type="project" value="TreeGrafter"/>
</dbReference>
<dbReference type="NCBIfam" id="NF006681">
    <property type="entry name" value="PRK09229.1-2"/>
    <property type="match status" value="1"/>
</dbReference>
<evidence type="ECO:0000313" key="7">
    <source>
        <dbReference type="Proteomes" id="UP001239782"/>
    </source>
</evidence>
<dbReference type="RefSeq" id="WP_309203537.1">
    <property type="nucleotide sequence ID" value="NZ_CP133548.1"/>
</dbReference>
<evidence type="ECO:0000256" key="1">
    <source>
        <dbReference type="ARBA" id="ARBA00001947"/>
    </source>
</evidence>
<dbReference type="Gene3D" id="2.30.40.10">
    <property type="entry name" value="Urease, subunit C, domain 1"/>
    <property type="match status" value="1"/>
</dbReference>
<dbReference type="SUPFAM" id="SSF51338">
    <property type="entry name" value="Composite domain of metallo-dependent hydrolases"/>
    <property type="match status" value="1"/>
</dbReference>
<keyword evidence="4" id="KW-0862">Zinc</keyword>
<evidence type="ECO:0000313" key="6">
    <source>
        <dbReference type="EMBL" id="WMS88326.1"/>
    </source>
</evidence>
<dbReference type="GO" id="GO:0050416">
    <property type="term" value="F:formimidoylglutamate deiminase activity"/>
    <property type="evidence" value="ECO:0007669"/>
    <property type="project" value="UniProtKB-EC"/>
</dbReference>
<dbReference type="PANTHER" id="PTHR11271">
    <property type="entry name" value="GUANINE DEAMINASE"/>
    <property type="match status" value="1"/>
</dbReference>
<dbReference type="GO" id="GO:0019239">
    <property type="term" value="F:deaminase activity"/>
    <property type="evidence" value="ECO:0007669"/>
    <property type="project" value="TreeGrafter"/>
</dbReference>
<evidence type="ECO:0000256" key="3">
    <source>
        <dbReference type="ARBA" id="ARBA00022801"/>
    </source>
</evidence>
<name>A0AA51RV67_9GAMM</name>
<proteinExistence type="predicted"/>
<dbReference type="NCBIfam" id="NF006684">
    <property type="entry name" value="PRK09229.1-5"/>
    <property type="match status" value="1"/>
</dbReference>
<keyword evidence="2" id="KW-0479">Metal-binding</keyword>
<dbReference type="Pfam" id="PF01979">
    <property type="entry name" value="Amidohydro_1"/>
    <property type="match status" value="1"/>
</dbReference>
<dbReference type="GO" id="GO:0046872">
    <property type="term" value="F:metal ion binding"/>
    <property type="evidence" value="ECO:0007669"/>
    <property type="project" value="UniProtKB-KW"/>
</dbReference>
<dbReference type="InterPro" id="IPR010252">
    <property type="entry name" value="HutF"/>
</dbReference>
<keyword evidence="7" id="KW-1185">Reference proteome</keyword>
<dbReference type="KEGG" id="plei:Q9312_05255"/>
<dbReference type="PANTHER" id="PTHR11271:SF48">
    <property type="entry name" value="AMIDOHYDROLASE-RELATED DOMAIN-CONTAINING PROTEIN"/>
    <property type="match status" value="1"/>
</dbReference>
<accession>A0AA51RV67</accession>
<reference evidence="6 7" key="1">
    <citation type="submission" date="2023-08" db="EMBL/GenBank/DDBJ databases">
        <title>Pleionea litopenaei sp. nov., isolated from stomach of juvenile Litopenaeus vannamei.</title>
        <authorList>
            <person name="Rho A.M."/>
            <person name="Hwang C.Y."/>
        </authorList>
    </citation>
    <scope>NUCLEOTIDE SEQUENCE [LARGE SCALE GENOMIC DNA]</scope>
    <source>
        <strain evidence="6 7">HL-JVS1</strain>
    </source>
</reference>
<gene>
    <name evidence="6" type="ORF">Q9312_05255</name>
</gene>
<dbReference type="Gene3D" id="3.20.20.140">
    <property type="entry name" value="Metal-dependent hydrolases"/>
    <property type="match status" value="1"/>
</dbReference>
<dbReference type="EMBL" id="CP133548">
    <property type="protein sequence ID" value="WMS88326.1"/>
    <property type="molecule type" value="Genomic_DNA"/>
</dbReference>
<protein>
    <submittedName>
        <fullName evidence="6">Formimidoylglutamate deiminase</fullName>
        <ecNumber evidence="6">3.5.3.13</ecNumber>
    </submittedName>
</protein>
<dbReference type="InterPro" id="IPR006680">
    <property type="entry name" value="Amidohydro-rel"/>
</dbReference>
<evidence type="ECO:0000259" key="5">
    <source>
        <dbReference type="Pfam" id="PF01979"/>
    </source>
</evidence>